<evidence type="ECO:0000313" key="9">
    <source>
        <dbReference type="Proteomes" id="UP000829291"/>
    </source>
</evidence>
<dbReference type="InterPro" id="IPR005225">
    <property type="entry name" value="Small_GTP-bd"/>
</dbReference>
<evidence type="ECO:0000259" key="8">
    <source>
        <dbReference type="Pfam" id="PF12631"/>
    </source>
</evidence>
<dbReference type="InterPro" id="IPR004520">
    <property type="entry name" value="GTPase_MnmE"/>
</dbReference>
<dbReference type="Pfam" id="PF01926">
    <property type="entry name" value="MMR_HSR1"/>
    <property type="match status" value="1"/>
</dbReference>
<dbReference type="NCBIfam" id="TIGR00450">
    <property type="entry name" value="mnmE_trmE_thdF"/>
    <property type="match status" value="1"/>
</dbReference>
<dbReference type="InterPro" id="IPR025867">
    <property type="entry name" value="MnmE_helical"/>
</dbReference>
<evidence type="ECO:0000259" key="7">
    <source>
        <dbReference type="Pfam" id="PF10396"/>
    </source>
</evidence>
<dbReference type="SUPFAM" id="SSF52540">
    <property type="entry name" value="P-loop containing nucleoside triphosphate hydrolases"/>
    <property type="match status" value="1"/>
</dbReference>
<evidence type="ECO:0000256" key="3">
    <source>
        <dbReference type="ARBA" id="ARBA00022741"/>
    </source>
</evidence>
<dbReference type="Pfam" id="PF10396">
    <property type="entry name" value="TrmE_N"/>
    <property type="match status" value="1"/>
</dbReference>
<dbReference type="Gene3D" id="3.40.50.300">
    <property type="entry name" value="P-loop containing nucleotide triphosphate hydrolases"/>
    <property type="match status" value="1"/>
</dbReference>
<evidence type="ECO:0000256" key="5">
    <source>
        <dbReference type="RuleBase" id="RU003313"/>
    </source>
</evidence>
<dbReference type="Proteomes" id="UP000829291">
    <property type="component" value="Chromosome 6"/>
</dbReference>
<dbReference type="HAMAP" id="MF_00379">
    <property type="entry name" value="GTPase_MnmE"/>
    <property type="match status" value="1"/>
</dbReference>
<keyword evidence="2 5" id="KW-0819">tRNA processing</keyword>
<keyword evidence="4 5" id="KW-0342">GTP-binding</keyword>
<dbReference type="NCBIfam" id="TIGR00231">
    <property type="entry name" value="small_GTP"/>
    <property type="match status" value="1"/>
</dbReference>
<organism evidence="9 10">
    <name type="scientific">Neodiprion lecontei</name>
    <name type="common">Redheaded pine sawfly</name>
    <dbReference type="NCBI Taxonomy" id="441921"/>
    <lineage>
        <taxon>Eukaryota</taxon>
        <taxon>Metazoa</taxon>
        <taxon>Ecdysozoa</taxon>
        <taxon>Arthropoda</taxon>
        <taxon>Hexapoda</taxon>
        <taxon>Insecta</taxon>
        <taxon>Pterygota</taxon>
        <taxon>Neoptera</taxon>
        <taxon>Endopterygota</taxon>
        <taxon>Hymenoptera</taxon>
        <taxon>Tenthredinoidea</taxon>
        <taxon>Diprionidae</taxon>
        <taxon>Diprioninae</taxon>
        <taxon>Neodiprion</taxon>
    </lineage>
</organism>
<sequence>MTNITKLEPRKAFLRNICDPDTREVIDKGLCLWFPGPNSFTGEDSVEFQIHGGSAVIAAVSAALSKLKFAHALPGEFTRRAFYNNKLDLTEIEGLADLIHAETELQRKQAYLQVDGSLSKLYNKWRKTLLQSIAHVEAYIDFSEDDNIEADIMDKCNNVLKVLNQEIKRHLSDGRKGEILREGVRTVILGEPNVGKSSLLNYLVQREAAIVTPIPGTTRDIVELNLNIFDYPVILADTAGLRKETTDIVEIEGIHRAKNYTKGADFVILLANSVSYLRSKKKYDEFIIDYVERLGLNDLLLNNGKVMDHCIVVMNKIDLLEPQERDSLLKDDRTIFISCAREEGLQKFSKRVAIHLKNLCGNPCRENPTVSQTRHRIHLTNCSEHIDNYFDLIKSEERDIVLAAQEIRNAMRELGLITGYVSVEQILDVIFKDFCIGK</sequence>
<keyword evidence="9" id="KW-1185">Reference proteome</keyword>
<dbReference type="PANTHER" id="PTHR42714">
    <property type="entry name" value="TRNA MODIFICATION GTPASE GTPBP3"/>
    <property type="match status" value="1"/>
</dbReference>
<keyword evidence="3 5" id="KW-0547">Nucleotide-binding</keyword>
<name>A0ABM3GHG9_NEOLC</name>
<accession>A0ABM3GHG9</accession>
<dbReference type="PANTHER" id="PTHR42714:SF2">
    <property type="entry name" value="TRNA MODIFICATION GTPASE GTPBP3, MITOCHONDRIAL"/>
    <property type="match status" value="1"/>
</dbReference>
<evidence type="ECO:0000256" key="4">
    <source>
        <dbReference type="ARBA" id="ARBA00023134"/>
    </source>
</evidence>
<comment type="similarity">
    <text evidence="1 5">Belongs to the TRAFAC class TrmE-Era-EngA-EngB-Septin-like GTPase superfamily. TrmE GTPase family.</text>
</comment>
<dbReference type="RefSeq" id="XP_046599720.1">
    <property type="nucleotide sequence ID" value="XM_046743764.1"/>
</dbReference>
<dbReference type="InterPro" id="IPR027368">
    <property type="entry name" value="MnmE_dom2"/>
</dbReference>
<evidence type="ECO:0000313" key="10">
    <source>
        <dbReference type="RefSeq" id="XP_046599720.1"/>
    </source>
</evidence>
<proteinExistence type="inferred from homology"/>
<dbReference type="CDD" id="cd14858">
    <property type="entry name" value="TrmE_N"/>
    <property type="match status" value="1"/>
</dbReference>
<dbReference type="Gene3D" id="3.30.1360.120">
    <property type="entry name" value="Probable tRNA modification gtpase trme, domain 1"/>
    <property type="match status" value="1"/>
</dbReference>
<dbReference type="Gene3D" id="1.20.120.430">
    <property type="entry name" value="tRNA modification GTPase MnmE domain 2"/>
    <property type="match status" value="1"/>
</dbReference>
<dbReference type="InterPro" id="IPR018948">
    <property type="entry name" value="GTP-bd_TrmE_N"/>
</dbReference>
<dbReference type="InterPro" id="IPR031168">
    <property type="entry name" value="G_TrmE"/>
</dbReference>
<dbReference type="InterPro" id="IPR027417">
    <property type="entry name" value="P-loop_NTPase"/>
</dbReference>
<dbReference type="GeneID" id="107226532"/>
<reference evidence="10" key="1">
    <citation type="submission" date="2025-08" db="UniProtKB">
        <authorList>
            <consortium name="RefSeq"/>
        </authorList>
    </citation>
    <scope>IDENTIFICATION</scope>
    <source>
        <tissue evidence="10">Thorax and Abdomen</tissue>
    </source>
</reference>
<evidence type="ECO:0000259" key="6">
    <source>
        <dbReference type="Pfam" id="PF01926"/>
    </source>
</evidence>
<dbReference type="InterPro" id="IPR006073">
    <property type="entry name" value="GTP-bd"/>
</dbReference>
<dbReference type="Pfam" id="PF12631">
    <property type="entry name" value="MnmE_helical"/>
    <property type="match status" value="1"/>
</dbReference>
<dbReference type="SUPFAM" id="SSF116878">
    <property type="entry name" value="TrmE connector domain"/>
    <property type="match status" value="1"/>
</dbReference>
<feature type="domain" description="MnmE helical" evidence="8">
    <location>
        <begin position="89"/>
        <end position="435"/>
    </location>
</feature>
<dbReference type="InterPro" id="IPR027266">
    <property type="entry name" value="TrmE/GcvT-like"/>
</dbReference>
<evidence type="ECO:0000256" key="2">
    <source>
        <dbReference type="ARBA" id="ARBA00022694"/>
    </source>
</evidence>
<protein>
    <submittedName>
        <fullName evidence="10">tRNA modification GTPase GTPBP3, mitochondrial isoform X2</fullName>
    </submittedName>
</protein>
<evidence type="ECO:0000256" key="1">
    <source>
        <dbReference type="ARBA" id="ARBA00011043"/>
    </source>
</evidence>
<dbReference type="NCBIfam" id="NF003661">
    <property type="entry name" value="PRK05291.1-3"/>
    <property type="match status" value="1"/>
</dbReference>
<feature type="domain" description="GTP-binding protein TrmE N-terminal" evidence="7">
    <location>
        <begin position="6"/>
        <end position="86"/>
    </location>
</feature>
<feature type="domain" description="G" evidence="6">
    <location>
        <begin position="186"/>
        <end position="292"/>
    </location>
</feature>
<dbReference type="CDD" id="cd04164">
    <property type="entry name" value="trmE"/>
    <property type="match status" value="1"/>
</dbReference>
<gene>
    <name evidence="10" type="primary">LOC107226532</name>
</gene>